<sequence>MACLGDEQIQAADYASDISFVKLKYGLQNFFASVKMLKDKEASSRQDFQLLMEKHKKLEAAHAEEVLSLLSEITKGNEAHCQLEVEVQDLRREASVKSTEIQNLKDELRALMDTRSQLTENLKATNYNLECKLEEKTREVCVLAEQQNRQSALLEAIEKEALSVRQVLEETNACIQQKEEEASSFGKCLMKVLGYEGTFL</sequence>
<feature type="coiled-coil region" evidence="1">
    <location>
        <begin position="87"/>
        <end position="139"/>
    </location>
</feature>
<evidence type="ECO:0000313" key="3">
    <source>
        <dbReference type="Proteomes" id="UP000886520"/>
    </source>
</evidence>
<evidence type="ECO:0000256" key="1">
    <source>
        <dbReference type="SAM" id="Coils"/>
    </source>
</evidence>
<dbReference type="EMBL" id="JABFUD020000019">
    <property type="protein sequence ID" value="KAI5064908.1"/>
    <property type="molecule type" value="Genomic_DNA"/>
</dbReference>
<dbReference type="OrthoDB" id="1923550at2759"/>
<feature type="non-terminal residue" evidence="2">
    <location>
        <position position="200"/>
    </location>
</feature>
<accession>A0A9D4UCB9</accession>
<organism evidence="2 3">
    <name type="scientific">Adiantum capillus-veneris</name>
    <name type="common">Maidenhair fern</name>
    <dbReference type="NCBI Taxonomy" id="13818"/>
    <lineage>
        <taxon>Eukaryota</taxon>
        <taxon>Viridiplantae</taxon>
        <taxon>Streptophyta</taxon>
        <taxon>Embryophyta</taxon>
        <taxon>Tracheophyta</taxon>
        <taxon>Polypodiopsida</taxon>
        <taxon>Polypodiidae</taxon>
        <taxon>Polypodiales</taxon>
        <taxon>Pteridineae</taxon>
        <taxon>Pteridaceae</taxon>
        <taxon>Vittarioideae</taxon>
        <taxon>Adiantum</taxon>
    </lineage>
</organism>
<protein>
    <submittedName>
        <fullName evidence="2">Uncharacterized protein</fullName>
    </submittedName>
</protein>
<keyword evidence="3" id="KW-1185">Reference proteome</keyword>
<dbReference type="AlphaFoldDB" id="A0A9D4UCB9"/>
<evidence type="ECO:0000313" key="2">
    <source>
        <dbReference type="EMBL" id="KAI5064908.1"/>
    </source>
</evidence>
<reference evidence="2" key="1">
    <citation type="submission" date="2021-01" db="EMBL/GenBank/DDBJ databases">
        <title>Adiantum capillus-veneris genome.</title>
        <authorList>
            <person name="Fang Y."/>
            <person name="Liao Q."/>
        </authorList>
    </citation>
    <scope>NUCLEOTIDE SEQUENCE</scope>
    <source>
        <strain evidence="2">H3</strain>
        <tissue evidence="2">Leaf</tissue>
    </source>
</reference>
<dbReference type="Proteomes" id="UP000886520">
    <property type="component" value="Chromosome 19"/>
</dbReference>
<proteinExistence type="predicted"/>
<keyword evidence="1" id="KW-0175">Coiled coil</keyword>
<name>A0A9D4UCB9_ADICA</name>
<gene>
    <name evidence="2" type="ORF">GOP47_0019603</name>
</gene>
<comment type="caution">
    <text evidence="2">The sequence shown here is derived from an EMBL/GenBank/DDBJ whole genome shotgun (WGS) entry which is preliminary data.</text>
</comment>